<reference evidence="1 2" key="1">
    <citation type="submission" date="2015-12" db="EMBL/GenBank/DDBJ databases">
        <title>Draft genome of Thermovenabulum gondwanense isolated from a red thermophilic microbial mat colonisisng an outflow channel of a bore well.</title>
        <authorList>
            <person name="Patel B.K."/>
        </authorList>
    </citation>
    <scope>NUCLEOTIDE SEQUENCE [LARGE SCALE GENOMIC DNA]</scope>
    <source>
        <strain evidence="1 2">R270</strain>
    </source>
</reference>
<evidence type="ECO:0000313" key="2">
    <source>
        <dbReference type="Proteomes" id="UP000075737"/>
    </source>
</evidence>
<dbReference type="EMBL" id="LOHZ01000025">
    <property type="protein sequence ID" value="KYO66703.1"/>
    <property type="molecule type" value="Genomic_DNA"/>
</dbReference>
<dbReference type="AlphaFoldDB" id="A0A162MMC5"/>
<dbReference type="STRING" id="520767.ATZ99_09470"/>
<dbReference type="Proteomes" id="UP000075737">
    <property type="component" value="Unassembled WGS sequence"/>
</dbReference>
<keyword evidence="2" id="KW-1185">Reference proteome</keyword>
<dbReference type="Pfam" id="PF11385">
    <property type="entry name" value="DUF3189"/>
    <property type="match status" value="1"/>
</dbReference>
<organism evidence="1 2">
    <name type="scientific">Thermovenabulum gondwanense</name>
    <dbReference type="NCBI Taxonomy" id="520767"/>
    <lineage>
        <taxon>Bacteria</taxon>
        <taxon>Bacillati</taxon>
        <taxon>Bacillota</taxon>
        <taxon>Clostridia</taxon>
        <taxon>Thermosediminibacterales</taxon>
        <taxon>Thermosediminibacteraceae</taxon>
        <taxon>Thermovenabulum</taxon>
    </lineage>
</organism>
<dbReference type="RefSeq" id="WP_068748093.1">
    <property type="nucleotide sequence ID" value="NZ_LOHZ01000025.1"/>
</dbReference>
<evidence type="ECO:0008006" key="3">
    <source>
        <dbReference type="Google" id="ProtNLM"/>
    </source>
</evidence>
<proteinExistence type="predicted"/>
<sequence length="157" mass="18277">MKIFYYCYGSAHSSVVAAAIHTGYLPMDRIPEYKEFIKLPYYDKTKNNEIGTPFFMGKDEFENEIFIIGMTNERELIKKIIISYLKECGIDHNQIYMVGTLQLVNLKTKIGGILSRRLGLVFPGRPLTIKGIQERYFDFVDLVKEVKKKFNEINFLT</sequence>
<name>A0A162MMC5_9FIRM</name>
<gene>
    <name evidence="1" type="ORF">ATZ99_09470</name>
</gene>
<accession>A0A162MMC5</accession>
<dbReference type="OrthoDB" id="1680616at2"/>
<comment type="caution">
    <text evidence="1">The sequence shown here is derived from an EMBL/GenBank/DDBJ whole genome shotgun (WGS) entry which is preliminary data.</text>
</comment>
<dbReference type="InterPro" id="IPR021525">
    <property type="entry name" value="DUF3189"/>
</dbReference>
<evidence type="ECO:0000313" key="1">
    <source>
        <dbReference type="EMBL" id="KYO66703.1"/>
    </source>
</evidence>
<protein>
    <recommendedName>
        <fullName evidence="3">DUF3189 domain-containing protein</fullName>
    </recommendedName>
</protein>